<evidence type="ECO:0000313" key="2">
    <source>
        <dbReference type="Proteomes" id="UP001060085"/>
    </source>
</evidence>
<organism evidence="1 2">
    <name type="scientific">Catharanthus roseus</name>
    <name type="common">Madagascar periwinkle</name>
    <name type="synonym">Vinca rosea</name>
    <dbReference type="NCBI Taxonomy" id="4058"/>
    <lineage>
        <taxon>Eukaryota</taxon>
        <taxon>Viridiplantae</taxon>
        <taxon>Streptophyta</taxon>
        <taxon>Embryophyta</taxon>
        <taxon>Tracheophyta</taxon>
        <taxon>Spermatophyta</taxon>
        <taxon>Magnoliopsida</taxon>
        <taxon>eudicotyledons</taxon>
        <taxon>Gunneridae</taxon>
        <taxon>Pentapetalae</taxon>
        <taxon>asterids</taxon>
        <taxon>lamiids</taxon>
        <taxon>Gentianales</taxon>
        <taxon>Apocynaceae</taxon>
        <taxon>Rauvolfioideae</taxon>
        <taxon>Vinceae</taxon>
        <taxon>Catharanthinae</taxon>
        <taxon>Catharanthus</taxon>
    </lineage>
</organism>
<proteinExistence type="predicted"/>
<protein>
    <submittedName>
        <fullName evidence="1">Uncharacterized protein</fullName>
    </submittedName>
</protein>
<keyword evidence="2" id="KW-1185">Reference proteome</keyword>
<gene>
    <name evidence="1" type="ORF">M9H77_08282</name>
</gene>
<comment type="caution">
    <text evidence="1">The sequence shown here is derived from an EMBL/GenBank/DDBJ whole genome shotgun (WGS) entry which is preliminary data.</text>
</comment>
<name>A0ACC0BX95_CATRO</name>
<dbReference type="Proteomes" id="UP001060085">
    <property type="component" value="Linkage Group LG02"/>
</dbReference>
<accession>A0ACC0BX95</accession>
<evidence type="ECO:0000313" key="1">
    <source>
        <dbReference type="EMBL" id="KAI5677332.1"/>
    </source>
</evidence>
<reference evidence="2" key="1">
    <citation type="journal article" date="2023" name="Nat. Plants">
        <title>Single-cell RNA sequencing provides a high-resolution roadmap for understanding the multicellular compartmentation of specialized metabolism.</title>
        <authorList>
            <person name="Sun S."/>
            <person name="Shen X."/>
            <person name="Li Y."/>
            <person name="Li Y."/>
            <person name="Wang S."/>
            <person name="Li R."/>
            <person name="Zhang H."/>
            <person name="Shen G."/>
            <person name="Guo B."/>
            <person name="Wei J."/>
            <person name="Xu J."/>
            <person name="St-Pierre B."/>
            <person name="Chen S."/>
            <person name="Sun C."/>
        </authorList>
    </citation>
    <scope>NUCLEOTIDE SEQUENCE [LARGE SCALE GENOMIC DNA]</scope>
</reference>
<sequence>MSQEGAGAGAGAGAAAAAGDRRVEPQTLAITPLISAQRKEARHASNNSGNGFVLPPPVPLSPYPMNSPNRLRLNPNNEHKPDNYNDLELDFSPLLFSSLEKYLPPTLLGSSRDTKVQYVRELLLRYTPDGERNRMQKHREYRQKIISNYQPLHRELYSMNAANFFVSSFRDALNEKTEESFRSIMTEPSPGIFVFEMLQPRFCEKLLAEVENFEKWVHETKFRIMRPNTMNKFGAVLDDFGLETMLQKLMEEFIRPISTIFFNEVGGSTLDSHHGFVVEYGGDRDVDLGFHVDDSEVTLNVCLGKHFSGGELFFRGVRCDRHVNTETQPEEILDYSHVPGRAVLHRGRHRHGARATTSGQRTNLLLWCRSSIFRELRKYQNDFSTWCTECQRERNGRLHHHSAVIKSEMLKRQEAA</sequence>
<dbReference type="EMBL" id="CM044702">
    <property type="protein sequence ID" value="KAI5677332.1"/>
    <property type="molecule type" value="Genomic_DNA"/>
</dbReference>